<dbReference type="GO" id="GO:0005886">
    <property type="term" value="C:plasma membrane"/>
    <property type="evidence" value="ECO:0007669"/>
    <property type="project" value="UniProtKB-SubCell"/>
</dbReference>
<dbReference type="PANTHER" id="PTHR23537:SF1">
    <property type="entry name" value="SUGAR TRANSPORTER"/>
    <property type="match status" value="1"/>
</dbReference>
<evidence type="ECO:0000256" key="2">
    <source>
        <dbReference type="ARBA" id="ARBA00022448"/>
    </source>
</evidence>
<evidence type="ECO:0000256" key="6">
    <source>
        <dbReference type="SAM" id="Phobius"/>
    </source>
</evidence>
<feature type="transmembrane region" description="Helical" evidence="6">
    <location>
        <begin position="244"/>
        <end position="264"/>
    </location>
</feature>
<name>A0A8J8GEK8_9BACI</name>
<dbReference type="CDD" id="cd06180">
    <property type="entry name" value="MFS_YjiJ"/>
    <property type="match status" value="1"/>
</dbReference>
<feature type="transmembrane region" description="Helical" evidence="6">
    <location>
        <begin position="331"/>
        <end position="353"/>
    </location>
</feature>
<feature type="transmembrane region" description="Helical" evidence="6">
    <location>
        <begin position="207"/>
        <end position="232"/>
    </location>
</feature>
<dbReference type="SUPFAM" id="SSF103473">
    <property type="entry name" value="MFS general substrate transporter"/>
    <property type="match status" value="1"/>
</dbReference>
<accession>A0A8J8GEK8</accession>
<feature type="transmembrane region" description="Helical" evidence="6">
    <location>
        <begin position="104"/>
        <end position="123"/>
    </location>
</feature>
<dbReference type="InterPro" id="IPR020846">
    <property type="entry name" value="MFS_dom"/>
</dbReference>
<gene>
    <name evidence="8" type="ORF">HR057_04235</name>
</gene>
<sequence length="404" mass="44277">MAKKPFLFLIGGIFALMVAMGIGRFAYTPLLVHMQNDLGFSDAVAGYLATTNYAGYLIGAIIASMIPMNGQKTSYLRKSLILSVFTTTLMGATHFYWLMFVLRFLSGVASAFVFIVSSSIVLDRLAKIKKTYWSGLFYSGVGLGIFFTSLIIPKFNQIFEWEGSWAGLGIISGILTLYISFSVIELKTYKENQQNQQFSLQIPSDKSLSWLIIAYGLEGLGYIVTGTFIVVIAEKNVLLTFDPIFIWMVVGLAAIPSSYMWSILGKKWRYVHALILAMLLQAIGICLPVISASPNLLLISAVIFGGTFMGITNLATTLCRQIDPNNSSRTIGIMTVVYAIGQMIGPSIAGIIADITNNYNSSLFGAAMVVFIGGCLLINCIPFEKKQTEFANEQLTTGKRKINL</sequence>
<evidence type="ECO:0000313" key="8">
    <source>
        <dbReference type="EMBL" id="NSL50973.1"/>
    </source>
</evidence>
<dbReference type="Gene3D" id="1.20.1250.20">
    <property type="entry name" value="MFS general substrate transporter like domains"/>
    <property type="match status" value="2"/>
</dbReference>
<dbReference type="GO" id="GO:0022857">
    <property type="term" value="F:transmembrane transporter activity"/>
    <property type="evidence" value="ECO:0007669"/>
    <property type="project" value="InterPro"/>
</dbReference>
<keyword evidence="2" id="KW-0813">Transport</keyword>
<dbReference type="InterPro" id="IPR010645">
    <property type="entry name" value="MFS_4"/>
</dbReference>
<dbReference type="Proteomes" id="UP000625804">
    <property type="component" value="Unassembled WGS sequence"/>
</dbReference>
<feature type="transmembrane region" description="Helical" evidence="6">
    <location>
        <begin position="165"/>
        <end position="186"/>
    </location>
</feature>
<dbReference type="PROSITE" id="PS50850">
    <property type="entry name" value="MFS"/>
    <property type="match status" value="1"/>
</dbReference>
<protein>
    <submittedName>
        <fullName evidence="8">YbfB/YjiJ family MFS transporter</fullName>
    </submittedName>
</protein>
<comment type="subcellular location">
    <subcellularLocation>
        <location evidence="1">Cell membrane</location>
        <topology evidence="1">Multi-pass membrane protein</topology>
    </subcellularLocation>
</comment>
<evidence type="ECO:0000256" key="1">
    <source>
        <dbReference type="ARBA" id="ARBA00004651"/>
    </source>
</evidence>
<evidence type="ECO:0000256" key="4">
    <source>
        <dbReference type="ARBA" id="ARBA00022989"/>
    </source>
</evidence>
<dbReference type="EMBL" id="JABTTE010000003">
    <property type="protein sequence ID" value="NSL50973.1"/>
    <property type="molecule type" value="Genomic_DNA"/>
</dbReference>
<feature type="transmembrane region" description="Helical" evidence="6">
    <location>
        <begin position="359"/>
        <end position="381"/>
    </location>
</feature>
<feature type="transmembrane region" description="Helical" evidence="6">
    <location>
        <begin position="7"/>
        <end position="27"/>
    </location>
</feature>
<feature type="transmembrane region" description="Helical" evidence="6">
    <location>
        <begin position="80"/>
        <end position="98"/>
    </location>
</feature>
<reference evidence="8" key="1">
    <citation type="submission" date="2020-06" db="EMBL/GenBank/DDBJ databases">
        <title>A novel thermopfilic bacterium from Erzurum, Turkey.</title>
        <authorList>
            <person name="Adiguzel A."/>
            <person name="Ay H."/>
            <person name="Baltaci M.O."/>
        </authorList>
    </citation>
    <scope>NUCLEOTIDE SEQUENCE</scope>
    <source>
        <strain evidence="8">P2</strain>
    </source>
</reference>
<keyword evidence="5 6" id="KW-0472">Membrane</keyword>
<dbReference type="PANTHER" id="PTHR23537">
    <property type="match status" value="1"/>
</dbReference>
<organism evidence="8 9">
    <name type="scientific">Calidifontibacillus erzurumensis</name>
    <dbReference type="NCBI Taxonomy" id="2741433"/>
    <lineage>
        <taxon>Bacteria</taxon>
        <taxon>Bacillati</taxon>
        <taxon>Bacillota</taxon>
        <taxon>Bacilli</taxon>
        <taxon>Bacillales</taxon>
        <taxon>Bacillaceae</taxon>
        <taxon>Calidifontibacillus/Schinkia group</taxon>
        <taxon>Calidifontibacillus</taxon>
    </lineage>
</organism>
<keyword evidence="4 6" id="KW-1133">Transmembrane helix</keyword>
<feature type="transmembrane region" description="Helical" evidence="6">
    <location>
        <begin position="135"/>
        <end position="153"/>
    </location>
</feature>
<feature type="transmembrane region" description="Helical" evidence="6">
    <location>
        <begin position="271"/>
        <end position="290"/>
    </location>
</feature>
<proteinExistence type="predicted"/>
<keyword evidence="3 6" id="KW-0812">Transmembrane</keyword>
<dbReference type="Pfam" id="PF06779">
    <property type="entry name" value="MFS_4"/>
    <property type="match status" value="1"/>
</dbReference>
<feature type="transmembrane region" description="Helical" evidence="6">
    <location>
        <begin position="47"/>
        <end position="68"/>
    </location>
</feature>
<feature type="transmembrane region" description="Helical" evidence="6">
    <location>
        <begin position="296"/>
        <end position="319"/>
    </location>
</feature>
<evidence type="ECO:0000313" key="9">
    <source>
        <dbReference type="Proteomes" id="UP000625804"/>
    </source>
</evidence>
<evidence type="ECO:0000259" key="7">
    <source>
        <dbReference type="PROSITE" id="PS50850"/>
    </source>
</evidence>
<dbReference type="InterPro" id="IPR036259">
    <property type="entry name" value="MFS_trans_sf"/>
</dbReference>
<dbReference type="AlphaFoldDB" id="A0A8J8GEK8"/>
<keyword evidence="9" id="KW-1185">Reference proteome</keyword>
<evidence type="ECO:0000256" key="3">
    <source>
        <dbReference type="ARBA" id="ARBA00022692"/>
    </source>
</evidence>
<evidence type="ECO:0000256" key="5">
    <source>
        <dbReference type="ARBA" id="ARBA00023136"/>
    </source>
</evidence>
<feature type="domain" description="Major facilitator superfamily (MFS) profile" evidence="7">
    <location>
        <begin position="7"/>
        <end position="385"/>
    </location>
</feature>
<dbReference type="RefSeq" id="WP_173730174.1">
    <property type="nucleotide sequence ID" value="NZ_JABTTE010000003.1"/>
</dbReference>
<comment type="caution">
    <text evidence="8">The sequence shown here is derived from an EMBL/GenBank/DDBJ whole genome shotgun (WGS) entry which is preliminary data.</text>
</comment>